<dbReference type="RefSeq" id="WP_239163596.1">
    <property type="nucleotide sequence ID" value="NZ_BOMV01000111.1"/>
</dbReference>
<comment type="caution">
    <text evidence="3">The sequence shown here is derived from an EMBL/GenBank/DDBJ whole genome shotgun (WGS) entry which is preliminary data.</text>
</comment>
<proteinExistence type="predicted"/>
<keyword evidence="4" id="KW-1185">Reference proteome</keyword>
<dbReference type="Gene3D" id="3.20.20.370">
    <property type="entry name" value="Glycoside hydrolase/deacetylase"/>
    <property type="match status" value="1"/>
</dbReference>
<dbReference type="PANTHER" id="PTHR10587">
    <property type="entry name" value="GLYCOSYL TRANSFERASE-RELATED"/>
    <property type="match status" value="1"/>
</dbReference>
<dbReference type="InterPro" id="IPR002509">
    <property type="entry name" value="NODB_dom"/>
</dbReference>
<name>A0A919K6D9_9ACTN</name>
<feature type="transmembrane region" description="Helical" evidence="1">
    <location>
        <begin position="323"/>
        <end position="346"/>
    </location>
</feature>
<dbReference type="Pfam" id="PF01522">
    <property type="entry name" value="Polysacc_deac_1"/>
    <property type="match status" value="1"/>
</dbReference>
<evidence type="ECO:0000313" key="3">
    <source>
        <dbReference type="EMBL" id="GIF01777.1"/>
    </source>
</evidence>
<evidence type="ECO:0000256" key="1">
    <source>
        <dbReference type="SAM" id="Phobius"/>
    </source>
</evidence>
<keyword evidence="1" id="KW-0472">Membrane</keyword>
<evidence type="ECO:0000259" key="2">
    <source>
        <dbReference type="PROSITE" id="PS51677"/>
    </source>
</evidence>
<dbReference type="GO" id="GO:0005975">
    <property type="term" value="P:carbohydrate metabolic process"/>
    <property type="evidence" value="ECO:0007669"/>
    <property type="project" value="InterPro"/>
</dbReference>
<dbReference type="EMBL" id="BOMV01000111">
    <property type="protein sequence ID" value="GIF01777.1"/>
    <property type="molecule type" value="Genomic_DNA"/>
</dbReference>
<accession>A0A919K6D9</accession>
<dbReference type="SUPFAM" id="SSF88713">
    <property type="entry name" value="Glycoside hydrolase/deacetylase"/>
    <property type="match status" value="1"/>
</dbReference>
<organism evidence="3 4">
    <name type="scientific">Paractinoplanes rishiriensis</name>
    <dbReference type="NCBI Taxonomy" id="1050105"/>
    <lineage>
        <taxon>Bacteria</taxon>
        <taxon>Bacillati</taxon>
        <taxon>Actinomycetota</taxon>
        <taxon>Actinomycetes</taxon>
        <taxon>Micromonosporales</taxon>
        <taxon>Micromonosporaceae</taxon>
        <taxon>Paractinoplanes</taxon>
    </lineage>
</organism>
<evidence type="ECO:0000313" key="4">
    <source>
        <dbReference type="Proteomes" id="UP000636960"/>
    </source>
</evidence>
<dbReference type="PROSITE" id="PS51677">
    <property type="entry name" value="NODB"/>
    <property type="match status" value="1"/>
</dbReference>
<dbReference type="InterPro" id="IPR050248">
    <property type="entry name" value="Polysacc_deacetylase_ArnD"/>
</dbReference>
<keyword evidence="1" id="KW-0812">Transmembrane</keyword>
<gene>
    <name evidence="3" type="ORF">Ari01nite_92410</name>
</gene>
<keyword evidence="1" id="KW-1133">Transmembrane helix</keyword>
<dbReference type="Proteomes" id="UP000636960">
    <property type="component" value="Unassembled WGS sequence"/>
</dbReference>
<feature type="domain" description="NodB homology" evidence="2">
    <location>
        <begin position="96"/>
        <end position="283"/>
    </location>
</feature>
<protein>
    <recommendedName>
        <fullName evidence="2">NodB homology domain-containing protein</fullName>
    </recommendedName>
</protein>
<dbReference type="InterPro" id="IPR011330">
    <property type="entry name" value="Glyco_hydro/deAcase_b/a-brl"/>
</dbReference>
<sequence length="364" mass="39876">MNVYHGAPCNEPALTTGQIPAVRRRRSLLRAFVVLALIAMLGNMLLIEAYLAAGFAPDSAPQQARPADALPAAVRTGGPVIDLTGAKPHTYRMPARTIALTFDDGPDPRWTPQILAVLRRHRAHGTFFVLGTQVTRNAALSRQIVAEGHEIGVHTFTHPLVSALPIWLRTLEHSATQEAIAYTTGRLALLYRPPYSSVIGALDNTDLATLRETGRQGYRTVLNDLDSEDWRRPGVETILRHSTPRDGSGAIVLMHDAGGDRSQIVAALDRLIPRLQARGYRFTAVSEALAGRVPFANPRAGHEQTARGWALTQMIRAADRTLWVLWVLLLGAGALMLARTALLLTLSVGHARRRRGPAWSWARR</sequence>
<reference evidence="3" key="1">
    <citation type="submission" date="2021-01" db="EMBL/GenBank/DDBJ databases">
        <title>Whole genome shotgun sequence of Actinoplanes rishiriensis NBRC 108556.</title>
        <authorList>
            <person name="Komaki H."/>
            <person name="Tamura T."/>
        </authorList>
    </citation>
    <scope>NUCLEOTIDE SEQUENCE</scope>
    <source>
        <strain evidence="3">NBRC 108556</strain>
    </source>
</reference>
<dbReference type="GO" id="GO:0016810">
    <property type="term" value="F:hydrolase activity, acting on carbon-nitrogen (but not peptide) bonds"/>
    <property type="evidence" value="ECO:0007669"/>
    <property type="project" value="InterPro"/>
</dbReference>
<dbReference type="AlphaFoldDB" id="A0A919K6D9"/>
<feature type="transmembrane region" description="Helical" evidence="1">
    <location>
        <begin position="28"/>
        <end position="53"/>
    </location>
</feature>